<comment type="similarity">
    <text evidence="4 10">Belongs to the cyclophilin-type PPIase family. PPIL4 subfamily.</text>
</comment>
<dbReference type="EMBL" id="JANBPT010000128">
    <property type="protein sequence ID" value="KAJ1927227.1"/>
    <property type="molecule type" value="Genomic_DNA"/>
</dbReference>
<organism evidence="13 14">
    <name type="scientific">Tieghemiomyces parasiticus</name>
    <dbReference type="NCBI Taxonomy" id="78921"/>
    <lineage>
        <taxon>Eukaryota</taxon>
        <taxon>Fungi</taxon>
        <taxon>Fungi incertae sedis</taxon>
        <taxon>Zoopagomycota</taxon>
        <taxon>Kickxellomycotina</taxon>
        <taxon>Dimargaritomycetes</taxon>
        <taxon>Dimargaritales</taxon>
        <taxon>Dimargaritaceae</taxon>
        <taxon>Tieghemiomyces</taxon>
    </lineage>
</organism>
<dbReference type="AlphaFoldDB" id="A0A9W8DV36"/>
<dbReference type="GO" id="GO:0003723">
    <property type="term" value="F:RNA binding"/>
    <property type="evidence" value="ECO:0007669"/>
    <property type="project" value="UniProtKB-UniRule"/>
</dbReference>
<dbReference type="EC" id="5.2.1.8" evidence="10"/>
<keyword evidence="8 10" id="KW-0539">Nucleus</keyword>
<dbReference type="Pfam" id="PF00076">
    <property type="entry name" value="RRM_1"/>
    <property type="match status" value="1"/>
</dbReference>
<keyword evidence="14" id="KW-1185">Reference proteome</keyword>
<proteinExistence type="inferred from homology"/>
<dbReference type="InterPro" id="IPR035542">
    <property type="entry name" value="CRIP"/>
</dbReference>
<dbReference type="GO" id="GO:0003755">
    <property type="term" value="F:peptidyl-prolyl cis-trans isomerase activity"/>
    <property type="evidence" value="ECO:0007669"/>
    <property type="project" value="UniProtKB-UniRule"/>
</dbReference>
<keyword evidence="6 10" id="KW-0697">Rotamase</keyword>
<keyword evidence="5 9" id="KW-0694">RNA-binding</keyword>
<evidence type="ECO:0000256" key="4">
    <source>
        <dbReference type="ARBA" id="ARBA00010739"/>
    </source>
</evidence>
<evidence type="ECO:0000256" key="3">
    <source>
        <dbReference type="ARBA" id="ARBA00004123"/>
    </source>
</evidence>
<evidence type="ECO:0000256" key="1">
    <source>
        <dbReference type="ARBA" id="ARBA00000971"/>
    </source>
</evidence>
<dbReference type="CDD" id="cd01921">
    <property type="entry name" value="cyclophilin_RRM"/>
    <property type="match status" value="1"/>
</dbReference>
<dbReference type="Gene3D" id="3.30.70.330">
    <property type="match status" value="1"/>
</dbReference>
<feature type="domain" description="PPIase cyclophilin-type" evidence="11">
    <location>
        <begin position="6"/>
        <end position="191"/>
    </location>
</feature>
<dbReference type="PANTHER" id="PTHR45843">
    <property type="entry name" value="PEPTIDYL-PROLYL CIS-TRANS ISOMERASE-LIKE 4"/>
    <property type="match status" value="1"/>
</dbReference>
<dbReference type="InterPro" id="IPR029000">
    <property type="entry name" value="Cyclophilin-like_dom_sf"/>
</dbReference>
<dbReference type="Gene3D" id="2.40.100.10">
    <property type="entry name" value="Cyclophilin-like"/>
    <property type="match status" value="1"/>
</dbReference>
<name>A0A9W8DV36_9FUNG</name>
<evidence type="ECO:0000256" key="5">
    <source>
        <dbReference type="ARBA" id="ARBA00022884"/>
    </source>
</evidence>
<evidence type="ECO:0000313" key="13">
    <source>
        <dbReference type="EMBL" id="KAJ1927227.1"/>
    </source>
</evidence>
<dbReference type="SMART" id="SM00360">
    <property type="entry name" value="RRM"/>
    <property type="match status" value="1"/>
</dbReference>
<dbReference type="InterPro" id="IPR002130">
    <property type="entry name" value="Cyclophilin-type_PPIase_dom"/>
</dbReference>
<evidence type="ECO:0000259" key="11">
    <source>
        <dbReference type="PROSITE" id="PS50072"/>
    </source>
</evidence>
<evidence type="ECO:0000256" key="10">
    <source>
        <dbReference type="RuleBase" id="RU365081"/>
    </source>
</evidence>
<dbReference type="InterPro" id="IPR012677">
    <property type="entry name" value="Nucleotide-bd_a/b_plait_sf"/>
</dbReference>
<keyword evidence="7 10" id="KW-0413">Isomerase</keyword>
<dbReference type="InterPro" id="IPR035538">
    <property type="entry name" value="Cyclophilin_PPIL4"/>
</dbReference>
<dbReference type="PROSITE" id="PS50072">
    <property type="entry name" value="CSA_PPIASE_2"/>
    <property type="match status" value="1"/>
</dbReference>
<comment type="caution">
    <text evidence="13">The sequence shown here is derived from an EMBL/GenBank/DDBJ whole genome shotgun (WGS) entry which is preliminary data.</text>
</comment>
<dbReference type="SUPFAM" id="SSF54928">
    <property type="entry name" value="RNA-binding domain, RBD"/>
    <property type="match status" value="1"/>
</dbReference>
<gene>
    <name evidence="13" type="primary">cyp6_1</name>
    <name evidence="13" type="ORF">IWQ60_003117</name>
</gene>
<comment type="catalytic activity">
    <reaction evidence="1 10">
        <text>[protein]-peptidylproline (omega=180) = [protein]-peptidylproline (omega=0)</text>
        <dbReference type="Rhea" id="RHEA:16237"/>
        <dbReference type="Rhea" id="RHEA-COMP:10747"/>
        <dbReference type="Rhea" id="RHEA-COMP:10748"/>
        <dbReference type="ChEBI" id="CHEBI:83833"/>
        <dbReference type="ChEBI" id="CHEBI:83834"/>
        <dbReference type="EC" id="5.2.1.8"/>
    </reaction>
</comment>
<dbReference type="GO" id="GO:0005634">
    <property type="term" value="C:nucleus"/>
    <property type="evidence" value="ECO:0007669"/>
    <property type="project" value="UniProtKB-SubCell"/>
</dbReference>
<dbReference type="CDD" id="cd12235">
    <property type="entry name" value="RRM_PPIL4"/>
    <property type="match status" value="1"/>
</dbReference>
<sequence>MSVLIETTLGDLVIDLHLAECPRTSLNFLKLCKVKYYNFAPFHHVQKNFVIQTGDPTGAGNGGESVWGLIRGSANRYFPAEVHPRLKHRAVGTVSMALAAKPGEDVTVADIDWSLTTGPRGGGGEDRLHGGPPCGSQFFITTGPDLTYLDGKYAVFGQVVEGLDVLEQINNAPCDAEGRPFRDLRILHTIVLDDPYPDPPGLPMPDRSPLPTARQLASMRLLDSDLREEGTPGYDDGAAADKACREAEATRMRQAREAEAQALTLEMIGDLPFAEIRPPENVLFVCKLNPVTTDEDLELIFSRFGQIISCQVIRDRKTNDSLGYAFIEFAERADCERAYFKMDSVLIDDRRIRVDFSQSVSKLHGQWVDGQVRQAGRRGGGHQGLRSNQTAPGTVTVDLTAGVAPEVARMARGNATRFLGTGVTSVRRVGSGTIVALIIGRTAGETGGN</sequence>
<accession>A0A9W8DV36</accession>
<comment type="subcellular location">
    <subcellularLocation>
        <location evidence="3 10">Nucleus</location>
    </subcellularLocation>
</comment>
<dbReference type="Proteomes" id="UP001150569">
    <property type="component" value="Unassembled WGS sequence"/>
</dbReference>
<dbReference type="Pfam" id="PF00160">
    <property type="entry name" value="Pro_isomerase"/>
    <property type="match status" value="2"/>
</dbReference>
<dbReference type="PRINTS" id="PR00153">
    <property type="entry name" value="CSAPPISMRASE"/>
</dbReference>
<dbReference type="SUPFAM" id="SSF50891">
    <property type="entry name" value="Cyclophilin-like"/>
    <property type="match status" value="1"/>
</dbReference>
<dbReference type="InterPro" id="IPR000504">
    <property type="entry name" value="RRM_dom"/>
</dbReference>
<evidence type="ECO:0000313" key="14">
    <source>
        <dbReference type="Proteomes" id="UP001150569"/>
    </source>
</evidence>
<feature type="domain" description="RRM" evidence="12">
    <location>
        <begin position="281"/>
        <end position="359"/>
    </location>
</feature>
<evidence type="ECO:0000259" key="12">
    <source>
        <dbReference type="PROSITE" id="PS50102"/>
    </source>
</evidence>
<protein>
    <recommendedName>
        <fullName evidence="10">Peptidyl-prolyl cis-trans isomerase</fullName>
        <shortName evidence="10">PPIase</shortName>
        <ecNumber evidence="10">5.2.1.8</ecNumber>
    </recommendedName>
</protein>
<dbReference type="PROSITE" id="PS50102">
    <property type="entry name" value="RRM"/>
    <property type="match status" value="1"/>
</dbReference>
<reference evidence="13" key="1">
    <citation type="submission" date="2022-07" db="EMBL/GenBank/DDBJ databases">
        <title>Phylogenomic reconstructions and comparative analyses of Kickxellomycotina fungi.</title>
        <authorList>
            <person name="Reynolds N.K."/>
            <person name="Stajich J.E."/>
            <person name="Barry K."/>
            <person name="Grigoriev I.V."/>
            <person name="Crous P."/>
            <person name="Smith M.E."/>
        </authorList>
    </citation>
    <scope>NUCLEOTIDE SEQUENCE</scope>
    <source>
        <strain evidence="13">RSA 861</strain>
    </source>
</reference>
<evidence type="ECO:0000256" key="9">
    <source>
        <dbReference type="PROSITE-ProRule" id="PRU00176"/>
    </source>
</evidence>
<evidence type="ECO:0000256" key="8">
    <source>
        <dbReference type="ARBA" id="ARBA00023242"/>
    </source>
</evidence>
<dbReference type="InterPro" id="IPR035979">
    <property type="entry name" value="RBD_domain_sf"/>
</dbReference>
<comment type="function">
    <text evidence="2 10">PPIases accelerate the folding of proteins. It catalyzes the cis-trans isomerization of proline imidic peptide bonds in oligopeptides.</text>
</comment>
<evidence type="ECO:0000256" key="6">
    <source>
        <dbReference type="ARBA" id="ARBA00023110"/>
    </source>
</evidence>
<evidence type="ECO:0000256" key="2">
    <source>
        <dbReference type="ARBA" id="ARBA00002388"/>
    </source>
</evidence>
<dbReference type="PANTHER" id="PTHR45843:SF1">
    <property type="entry name" value="PEPTIDYL-PROLYL CIS-TRANS ISOMERASE-LIKE 4"/>
    <property type="match status" value="1"/>
</dbReference>
<evidence type="ECO:0000256" key="7">
    <source>
        <dbReference type="ARBA" id="ARBA00023235"/>
    </source>
</evidence>
<dbReference type="OrthoDB" id="2083at2759"/>